<dbReference type="SUPFAM" id="SSF88946">
    <property type="entry name" value="Sigma2 domain of RNA polymerase sigma factors"/>
    <property type="match status" value="1"/>
</dbReference>
<proteinExistence type="predicted"/>
<evidence type="ECO:0000256" key="5">
    <source>
        <dbReference type="SAM" id="MobiDB-lite"/>
    </source>
</evidence>
<keyword evidence="3" id="KW-0238">DNA-binding</keyword>
<feature type="region of interest" description="Disordered" evidence="5">
    <location>
        <begin position="278"/>
        <end position="319"/>
    </location>
</feature>
<dbReference type="Proteomes" id="UP001575622">
    <property type="component" value="Unassembled WGS sequence"/>
</dbReference>
<dbReference type="InterPro" id="IPR007627">
    <property type="entry name" value="RNA_pol_sigma70_r2"/>
</dbReference>
<evidence type="ECO:0000256" key="3">
    <source>
        <dbReference type="ARBA" id="ARBA00023125"/>
    </source>
</evidence>
<dbReference type="EMBL" id="JBHDLN010000001">
    <property type="protein sequence ID" value="MFB0840986.1"/>
    <property type="molecule type" value="Genomic_DNA"/>
</dbReference>
<dbReference type="Pfam" id="PF04542">
    <property type="entry name" value="Sigma70_r2"/>
    <property type="match status" value="1"/>
</dbReference>
<accession>A0ABV4UX84</accession>
<dbReference type="Gene3D" id="1.10.1740.10">
    <property type="match status" value="1"/>
</dbReference>
<gene>
    <name evidence="7" type="ORF">ACEU3E_02275</name>
</gene>
<evidence type="ECO:0000313" key="7">
    <source>
        <dbReference type="EMBL" id="MFB0840986.1"/>
    </source>
</evidence>
<keyword evidence="1" id="KW-0805">Transcription regulation</keyword>
<keyword evidence="8" id="KW-1185">Reference proteome</keyword>
<evidence type="ECO:0000256" key="2">
    <source>
        <dbReference type="ARBA" id="ARBA00023082"/>
    </source>
</evidence>
<evidence type="ECO:0000259" key="6">
    <source>
        <dbReference type="Pfam" id="PF04542"/>
    </source>
</evidence>
<reference evidence="7 8" key="1">
    <citation type="submission" date="2024-09" db="EMBL/GenBank/DDBJ databases">
        <authorList>
            <person name="Makale K.P.P."/>
            <person name="Makhzoum A."/>
            <person name="Rantong G."/>
            <person name="Rahube T.O."/>
        </authorList>
    </citation>
    <scope>NUCLEOTIDE SEQUENCE [LARGE SCALE GENOMIC DNA]</scope>
    <source>
        <strain evidence="7 8">KM_D13</strain>
    </source>
</reference>
<evidence type="ECO:0000313" key="8">
    <source>
        <dbReference type="Proteomes" id="UP001575622"/>
    </source>
</evidence>
<dbReference type="PANTHER" id="PTHR30385">
    <property type="entry name" value="SIGMA FACTOR F FLAGELLAR"/>
    <property type="match status" value="1"/>
</dbReference>
<feature type="domain" description="RNA polymerase sigma-70 region 2" evidence="6">
    <location>
        <begin position="21"/>
        <end position="92"/>
    </location>
</feature>
<dbReference type="InterPro" id="IPR013325">
    <property type="entry name" value="RNA_pol_sigma_r2"/>
</dbReference>
<keyword evidence="4" id="KW-0804">Transcription</keyword>
<dbReference type="RefSeq" id="WP_373948328.1">
    <property type="nucleotide sequence ID" value="NZ_JBHDLN010000001.1"/>
</dbReference>
<name>A0ABV4UX84_9BACL</name>
<protein>
    <submittedName>
        <fullName evidence="7">Sigma-70 family RNA polymerase sigma factor</fullName>
    </submittedName>
</protein>
<comment type="caution">
    <text evidence="7">The sequence shown here is derived from an EMBL/GenBank/DDBJ whole genome shotgun (WGS) entry which is preliminary data.</text>
</comment>
<sequence length="349" mass="39390">MCAVRLHDFNPHLGYKEDVVRSSTPLVVATARGFAWAVGKCGIDMDDLISEAWIGFLKAFDRFDPVRFTGVKQFSTYAVPLMRYQVLDFLQGKAVTLKVPAKVYRLAGKVLRGGLSDASENQAAEQLGCTKEAVREVQRYLHDEKPVFLDQPLPGKDGEDRSGYDLLKSNQDITTVHVREFVASLDEQDRQLLNCQIRGMTLVEIATALKIHIDEALGRMESIRERCKAYFEVPEREGEPVPTLTKEKYVELKEQGVSDDKILSSYKMGSNTLSRRKKEWGIPPLKKGGDMKTKAARPAVLHSSPAPVDRPSPSPEHVRDTETIRLLQERLERVEHENGLLRSLLKNYL</sequence>
<evidence type="ECO:0000256" key="4">
    <source>
        <dbReference type="ARBA" id="ARBA00023163"/>
    </source>
</evidence>
<organism evidence="7 8">
    <name type="scientific">Paenibacillus oleatilyticus</name>
    <dbReference type="NCBI Taxonomy" id="2594886"/>
    <lineage>
        <taxon>Bacteria</taxon>
        <taxon>Bacillati</taxon>
        <taxon>Bacillota</taxon>
        <taxon>Bacilli</taxon>
        <taxon>Bacillales</taxon>
        <taxon>Paenibacillaceae</taxon>
        <taxon>Paenibacillus</taxon>
    </lineage>
</organism>
<evidence type="ECO:0000256" key="1">
    <source>
        <dbReference type="ARBA" id="ARBA00023015"/>
    </source>
</evidence>
<keyword evidence="2" id="KW-0731">Sigma factor</keyword>